<dbReference type="PANTHER" id="PTHR32309">
    <property type="entry name" value="TYROSINE-PROTEIN KINASE"/>
    <property type="match status" value="1"/>
</dbReference>
<evidence type="ECO:0000313" key="8">
    <source>
        <dbReference type="EMBL" id="OUS41619.1"/>
    </source>
</evidence>
<gene>
    <name evidence="8" type="ORF">A9R00_00020</name>
</gene>
<dbReference type="EMBL" id="MABE01000001">
    <property type="protein sequence ID" value="OUS41619.1"/>
    <property type="molecule type" value="Genomic_DNA"/>
</dbReference>
<accession>A0A1Y5HWE3</accession>
<feature type="non-terminal residue" evidence="8">
    <location>
        <position position="190"/>
    </location>
</feature>
<comment type="caution">
    <text evidence="8">The sequence shown here is derived from an EMBL/GenBank/DDBJ whole genome shotgun (WGS) entry which is preliminary data.</text>
</comment>
<dbReference type="Gene3D" id="3.30.1890.10">
    <property type="entry name" value="FepE-like"/>
    <property type="match status" value="1"/>
</dbReference>
<feature type="domain" description="Polysaccharide chain length determinant N-terminal" evidence="7">
    <location>
        <begin position="18"/>
        <end position="108"/>
    </location>
</feature>
<evidence type="ECO:0000256" key="1">
    <source>
        <dbReference type="ARBA" id="ARBA00004651"/>
    </source>
</evidence>
<organism evidence="8 9">
    <name type="scientific">Oleispira antarctica</name>
    <dbReference type="NCBI Taxonomy" id="188908"/>
    <lineage>
        <taxon>Bacteria</taxon>
        <taxon>Pseudomonadati</taxon>
        <taxon>Pseudomonadota</taxon>
        <taxon>Gammaproteobacteria</taxon>
        <taxon>Oceanospirillales</taxon>
        <taxon>Oceanospirillaceae</taxon>
        <taxon>Oleispira</taxon>
    </lineage>
</organism>
<proteinExistence type="predicted"/>
<evidence type="ECO:0000256" key="6">
    <source>
        <dbReference type="SAM" id="Phobius"/>
    </source>
</evidence>
<keyword evidence="2" id="KW-1003">Cell membrane</keyword>
<dbReference type="InterPro" id="IPR050445">
    <property type="entry name" value="Bact_polysacc_biosynth/exp"/>
</dbReference>
<comment type="subcellular location">
    <subcellularLocation>
        <location evidence="1">Cell membrane</location>
        <topology evidence="1">Multi-pass membrane protein</topology>
    </subcellularLocation>
</comment>
<dbReference type="GO" id="GO:0005886">
    <property type="term" value="C:plasma membrane"/>
    <property type="evidence" value="ECO:0007669"/>
    <property type="project" value="UniProtKB-SubCell"/>
</dbReference>
<name>A0A1Y5HWE3_OLEAN</name>
<dbReference type="PANTHER" id="PTHR32309:SF13">
    <property type="entry name" value="FERRIC ENTEROBACTIN TRANSPORT PROTEIN FEPE"/>
    <property type="match status" value="1"/>
</dbReference>
<evidence type="ECO:0000256" key="2">
    <source>
        <dbReference type="ARBA" id="ARBA00022475"/>
    </source>
</evidence>
<dbReference type="Proteomes" id="UP000227088">
    <property type="component" value="Unassembled WGS sequence"/>
</dbReference>
<keyword evidence="3 6" id="KW-0812">Transmembrane</keyword>
<dbReference type="Pfam" id="PF02706">
    <property type="entry name" value="Wzz"/>
    <property type="match status" value="1"/>
</dbReference>
<evidence type="ECO:0000313" key="9">
    <source>
        <dbReference type="Proteomes" id="UP000227088"/>
    </source>
</evidence>
<dbReference type="GO" id="GO:0004713">
    <property type="term" value="F:protein tyrosine kinase activity"/>
    <property type="evidence" value="ECO:0007669"/>
    <property type="project" value="TreeGrafter"/>
</dbReference>
<evidence type="ECO:0000256" key="3">
    <source>
        <dbReference type="ARBA" id="ARBA00022692"/>
    </source>
</evidence>
<keyword evidence="4 6" id="KW-1133">Transmembrane helix</keyword>
<dbReference type="SUPFAM" id="SSF160355">
    <property type="entry name" value="Bacterial polysaccharide co-polymerase-like"/>
    <property type="match status" value="1"/>
</dbReference>
<evidence type="ECO:0000256" key="5">
    <source>
        <dbReference type="ARBA" id="ARBA00023136"/>
    </source>
</evidence>
<dbReference type="InterPro" id="IPR003856">
    <property type="entry name" value="LPS_length_determ_N"/>
</dbReference>
<sequence length="190" mass="21889">MTSTNERMNDQQQLNNDDEIDLFDLIDDIWSHKRWVFIGLFTTVILAGLYLFNATPVYQTEAKVKSATANDLTEFSRPQLADIYTLDVEKAFSSAKSALLSTGYRKEFYELKLDEIKAIPDAYNEKLTLEQNFSNFSEQFSVKTSGIKDTESFVQVSLKSSDAEFASELLNEFVEYALFRRLRDSYDTML</sequence>
<protein>
    <recommendedName>
        <fullName evidence="7">Polysaccharide chain length determinant N-terminal domain-containing protein</fullName>
    </recommendedName>
</protein>
<evidence type="ECO:0000259" key="7">
    <source>
        <dbReference type="Pfam" id="PF02706"/>
    </source>
</evidence>
<keyword evidence="5 6" id="KW-0472">Membrane</keyword>
<dbReference type="AlphaFoldDB" id="A0A1Y5HWE3"/>
<evidence type="ECO:0000256" key="4">
    <source>
        <dbReference type="ARBA" id="ARBA00022989"/>
    </source>
</evidence>
<reference evidence="9" key="1">
    <citation type="journal article" date="2017" name="Proc. Natl. Acad. Sci. U.S.A.">
        <title>Simulation of Deepwater Horizon oil plume reveals substrate specialization within a complex community of hydrocarbon degraders.</title>
        <authorList>
            <person name="Hu P."/>
            <person name="Dubinsky E.A."/>
            <person name="Probst A.J."/>
            <person name="Wang J."/>
            <person name="Sieber C.M.K."/>
            <person name="Tom L.M."/>
            <person name="Gardinali P."/>
            <person name="Banfield J.F."/>
            <person name="Atlas R.M."/>
            <person name="Andersen G.L."/>
        </authorList>
    </citation>
    <scope>NUCLEOTIDE SEQUENCE [LARGE SCALE GENOMIC DNA]</scope>
</reference>
<feature type="transmembrane region" description="Helical" evidence="6">
    <location>
        <begin position="35"/>
        <end position="52"/>
    </location>
</feature>